<accession>A0A3P6E613</accession>
<dbReference type="AlphaFoldDB" id="A0A3P6E613"/>
<organism evidence="1">
    <name type="scientific">Brassica oleracea</name>
    <name type="common">Wild cabbage</name>
    <dbReference type="NCBI Taxonomy" id="3712"/>
    <lineage>
        <taxon>Eukaryota</taxon>
        <taxon>Viridiplantae</taxon>
        <taxon>Streptophyta</taxon>
        <taxon>Embryophyta</taxon>
        <taxon>Tracheophyta</taxon>
        <taxon>Spermatophyta</taxon>
        <taxon>Magnoliopsida</taxon>
        <taxon>eudicotyledons</taxon>
        <taxon>Gunneridae</taxon>
        <taxon>Pentapetalae</taxon>
        <taxon>rosids</taxon>
        <taxon>malvids</taxon>
        <taxon>Brassicales</taxon>
        <taxon>Brassicaceae</taxon>
        <taxon>Brassiceae</taxon>
        <taxon>Brassica</taxon>
    </lineage>
</organism>
<name>A0A3P6E613_BRAOL</name>
<gene>
    <name evidence="1" type="ORF">BOLC9T55088H</name>
</gene>
<dbReference type="EMBL" id="LR031875">
    <property type="protein sequence ID" value="VDD29765.1"/>
    <property type="molecule type" value="Genomic_DNA"/>
</dbReference>
<evidence type="ECO:0000313" key="1">
    <source>
        <dbReference type="EMBL" id="VDD29765.1"/>
    </source>
</evidence>
<reference evidence="1" key="1">
    <citation type="submission" date="2018-11" db="EMBL/GenBank/DDBJ databases">
        <authorList>
            <consortium name="Genoscope - CEA"/>
            <person name="William W."/>
        </authorList>
    </citation>
    <scope>NUCLEOTIDE SEQUENCE</scope>
</reference>
<protein>
    <submittedName>
        <fullName evidence="1">Uncharacterized protein</fullName>
    </submittedName>
</protein>
<sequence>MDKTSLIELSYRRSRASCVVLDVVTRKSLADRCTSDRKMRPLTS</sequence>
<proteinExistence type="predicted"/>